<name>A0AAU8IFG6_9BACL</name>
<keyword evidence="1" id="KW-0694">RNA-binding</keyword>
<dbReference type="Gene3D" id="3.20.20.70">
    <property type="entry name" value="Aldolase class I"/>
    <property type="match status" value="1"/>
</dbReference>
<organism evidence="2">
    <name type="scientific">Sporolactobacillus sp. Y61</name>
    <dbReference type="NCBI Taxonomy" id="3160863"/>
    <lineage>
        <taxon>Bacteria</taxon>
        <taxon>Bacillati</taxon>
        <taxon>Bacillota</taxon>
        <taxon>Bacilli</taxon>
        <taxon>Bacillales</taxon>
        <taxon>Sporolactobacillaceae</taxon>
        <taxon>Sporolactobacillus</taxon>
    </lineage>
</organism>
<keyword evidence="1" id="KW-0804">Transcription</keyword>
<gene>
    <name evidence="2" type="ORF">ABNN70_14310</name>
</gene>
<dbReference type="InterPro" id="IPR013785">
    <property type="entry name" value="Aldolase_TIM"/>
</dbReference>
<dbReference type="PANTHER" id="PTHR35787:SF1">
    <property type="entry name" value="GLYCEROL UPTAKE OPERON ANTITERMINATOR REGULATORY PROTEIN"/>
    <property type="match status" value="1"/>
</dbReference>
<dbReference type="SUPFAM" id="SSF110391">
    <property type="entry name" value="GlpP-like"/>
    <property type="match status" value="1"/>
</dbReference>
<dbReference type="PANTHER" id="PTHR35787">
    <property type="entry name" value="GLYCEROL UPTAKE OPERON ANTITERMINATOR REGULATORY PROTEIN"/>
    <property type="match status" value="1"/>
</dbReference>
<dbReference type="GO" id="GO:0003723">
    <property type="term" value="F:RNA binding"/>
    <property type="evidence" value="ECO:0007669"/>
    <property type="project" value="UniProtKB-KW"/>
</dbReference>
<reference evidence="2" key="1">
    <citation type="submission" date="2024-06" db="EMBL/GenBank/DDBJ databases">
        <authorList>
            <person name="Fan A."/>
            <person name="Zhang F.Y."/>
            <person name="Zhang L."/>
        </authorList>
    </citation>
    <scope>NUCLEOTIDE SEQUENCE</scope>
    <source>
        <strain evidence="2">Y61</strain>
    </source>
</reference>
<dbReference type="PIRSF" id="PIRSF016897">
    <property type="entry name" value="GlpP"/>
    <property type="match status" value="1"/>
</dbReference>
<dbReference type="AlphaFoldDB" id="A0AAU8IFG6"/>
<protein>
    <recommendedName>
        <fullName evidence="1">Glycerol uptake operon antiterminator regulatory protein</fullName>
    </recommendedName>
</protein>
<dbReference type="GO" id="GO:0001072">
    <property type="term" value="F:transcription antitermination factor activity, RNA binding"/>
    <property type="evidence" value="ECO:0007669"/>
    <property type="project" value="TreeGrafter"/>
</dbReference>
<sequence length="186" mass="20599">MNLIAERSILPAVNRVKDFEKLIHSTAQTIIVLDSHISQISSLIQMGKRKKKHIFLHADLIQGLKSDASGAEFICQNIRPAGIISTRSSVLEIAKKRGYVTVLRIFLLDSRSVETGYHLMEQINPDMVEVLPGLVPGMIRAIREKFGKPVIAGGLIRTHEEVEQAFHSGASAISTSNQSLWPFFNG</sequence>
<evidence type="ECO:0000313" key="2">
    <source>
        <dbReference type="EMBL" id="XCJ16788.1"/>
    </source>
</evidence>
<comment type="function">
    <text evidence="1">Regulates expression of the glpD operon. In the presence of glycerol 3-phosphate (G3P) causes antitermination of transcription of glpD at the inverted repeat of the leader region to enhance its transcription. Binds and stabilizes glpD leader mRNA.</text>
</comment>
<dbReference type="RefSeq" id="WP_129928046.1">
    <property type="nucleotide sequence ID" value="NZ_CP159510.1"/>
</dbReference>
<accession>A0AAU8IFG6</accession>
<keyword evidence="1" id="KW-0805">Transcription regulation</keyword>
<dbReference type="GO" id="GO:0045893">
    <property type="term" value="P:positive regulation of DNA-templated transcription"/>
    <property type="evidence" value="ECO:0007669"/>
    <property type="project" value="TreeGrafter"/>
</dbReference>
<dbReference type="Pfam" id="PF04309">
    <property type="entry name" value="G3P_antiterm"/>
    <property type="match status" value="1"/>
</dbReference>
<dbReference type="InterPro" id="IPR006699">
    <property type="entry name" value="GlpP"/>
</dbReference>
<keyword evidence="1" id="KW-0319">Glycerol metabolism</keyword>
<evidence type="ECO:0000256" key="1">
    <source>
        <dbReference type="PIRNR" id="PIRNR016897"/>
    </source>
</evidence>
<dbReference type="EMBL" id="CP159510">
    <property type="protein sequence ID" value="XCJ16788.1"/>
    <property type="molecule type" value="Genomic_DNA"/>
</dbReference>
<dbReference type="GO" id="GO:0006071">
    <property type="term" value="P:glycerol metabolic process"/>
    <property type="evidence" value="ECO:0007669"/>
    <property type="project" value="UniProtKB-UniRule"/>
</dbReference>
<proteinExistence type="predicted"/>